<dbReference type="EMBL" id="CP003969">
    <property type="protein sequence ID" value="AGP41507.1"/>
    <property type="molecule type" value="Genomic_DNA"/>
</dbReference>
<accession>S4Y7U5</accession>
<dbReference type="KEGG" id="scu:SCE1572_47695"/>
<sequence>MAEFTNLYHASEVLRHVLETRISQPPSGGVLVAPPPDTNTTNEEIRISLLWVTEHATHRSDGPLRNHDGTTTPPPSTLSLFVLVTTYGEGPSKNADGAHRLLGEVARVLHAEPTLSLPMAGLPGNSGMGKLHVALVPVTPELVEKLFAPLQIKHRPFLFYEIWPVQLRSLLPPGAPTPVVAPGGIRLSGPTTDPRPVLSRVVPSTQAAGGFLRLDGAFTSPVDAVFIGSTRLAGASLVALDPQRSVGVALPAGLPAGVHKVSVAAGPLQSDALDLRVVDPGQRSLDVPQALAHAQGAPLVLTGWDLGSADLVYVWPDGGVFSPADVRTFVPSAVASGSITVALSGLPRGDYRIAARVDLGSGAPAQFTPYIVLELTP</sequence>
<dbReference type="eggNOG" id="ENOG50340U1">
    <property type="taxonomic scope" value="Bacteria"/>
</dbReference>
<proteinExistence type="predicted"/>
<dbReference type="PATRIC" id="fig|1254432.3.peg.10781"/>
<gene>
    <name evidence="2" type="ORF">SCE1572_47695</name>
</gene>
<dbReference type="RefSeq" id="WP_020741374.1">
    <property type="nucleotide sequence ID" value="NC_021658.1"/>
</dbReference>
<dbReference type="HOGENOM" id="CLU_733421_0_0_7"/>
<evidence type="ECO:0000313" key="3">
    <source>
        <dbReference type="Proteomes" id="UP000014803"/>
    </source>
</evidence>
<dbReference type="Proteomes" id="UP000014803">
    <property type="component" value="Chromosome"/>
</dbReference>
<evidence type="ECO:0000259" key="1">
    <source>
        <dbReference type="Pfam" id="PF14065"/>
    </source>
</evidence>
<dbReference type="OrthoDB" id="7756424at2"/>
<organism evidence="2 3">
    <name type="scientific">Sorangium cellulosum So0157-2</name>
    <dbReference type="NCBI Taxonomy" id="1254432"/>
    <lineage>
        <taxon>Bacteria</taxon>
        <taxon>Pseudomonadati</taxon>
        <taxon>Myxococcota</taxon>
        <taxon>Polyangia</taxon>
        <taxon>Polyangiales</taxon>
        <taxon>Polyangiaceae</taxon>
        <taxon>Sorangium</taxon>
    </lineage>
</organism>
<reference evidence="2 3" key="1">
    <citation type="journal article" date="2013" name="Sci. Rep.">
        <title>Extraordinary expansion of a Sorangium cellulosum genome from an alkaline milieu.</title>
        <authorList>
            <person name="Han K."/>
            <person name="Li Z.F."/>
            <person name="Peng R."/>
            <person name="Zhu L.P."/>
            <person name="Zhou T."/>
            <person name="Wang L.G."/>
            <person name="Li S.G."/>
            <person name="Zhang X.B."/>
            <person name="Hu W."/>
            <person name="Wu Z.H."/>
            <person name="Qin N."/>
            <person name="Li Y.Z."/>
        </authorList>
    </citation>
    <scope>NUCLEOTIDE SEQUENCE [LARGE SCALE GENOMIC DNA]</scope>
    <source>
        <strain evidence="2 3">So0157-2</strain>
    </source>
</reference>
<dbReference type="AlphaFoldDB" id="S4Y7U5"/>
<protein>
    <recommendedName>
        <fullName evidence="1">Pvc16 N-terminal domain-containing protein</fullName>
    </recommendedName>
</protein>
<dbReference type="STRING" id="1254432.SCE1572_47695"/>
<name>S4Y7U5_SORCE</name>
<dbReference type="InterPro" id="IPR025351">
    <property type="entry name" value="Pvc16_N"/>
</dbReference>
<dbReference type="Pfam" id="PF14065">
    <property type="entry name" value="Pvc16_N"/>
    <property type="match status" value="1"/>
</dbReference>
<feature type="domain" description="Pvc16 N-terminal" evidence="1">
    <location>
        <begin position="11"/>
        <end position="179"/>
    </location>
</feature>
<evidence type="ECO:0000313" key="2">
    <source>
        <dbReference type="EMBL" id="AGP41507.1"/>
    </source>
</evidence>